<proteinExistence type="predicted"/>
<gene>
    <name evidence="2" type="ORF">ALAG00032_LOCUS15067</name>
</gene>
<feature type="compositionally biased region" description="Basic and acidic residues" evidence="1">
    <location>
        <begin position="1"/>
        <end position="11"/>
    </location>
</feature>
<sequence>MGDATLKRPLNEADGNIIEAGSPAKKRTGVKKTLNPKPMAPDCLQTNKSEYVTWKEIFLKTNQAQAYKGKEQTAFVKRIWENGHPRDKEAKSILEQMRKSQDDARTAHKAAIKSWAVESIDYIHEKLQESTTSIDIGVVSNAVQLAADLSQEISKNFSSYYSEEEKKMRESAISLDTVRNQVEKHLLLLQQNSAEEEALPLLENNSREMNEILLSQRIATLDNWMSKYPAKALIGKNAAAVVKEKEVLEVEAKALFERQLREGASTLSEALKILIPTTPITTDTDVTQLQKKLNETKTNKSKLFKRLFKNWISTENFSEFKTLDQTINEAEEVLKRYANFWADMEKANVIAAALEKNDKSPLIHLCRELRVLKESYTKLASAKEVEAMEAQSTANATCREMKASLKSQFTYDNYKSNRGGISFRCGCSQAEWNIIFPNAINKTSITLDPYDYGIRPKSLRYGAELCCTNLKAELRGGNTLSVFGTVWMMK</sequence>
<dbReference type="AlphaFoldDB" id="A0A7S3K6H4"/>
<reference evidence="2" key="1">
    <citation type="submission" date="2021-01" db="EMBL/GenBank/DDBJ databases">
        <authorList>
            <person name="Corre E."/>
            <person name="Pelletier E."/>
            <person name="Niang G."/>
            <person name="Scheremetjew M."/>
            <person name="Finn R."/>
            <person name="Kale V."/>
            <person name="Holt S."/>
            <person name="Cochrane G."/>
            <person name="Meng A."/>
            <person name="Brown T."/>
            <person name="Cohen L."/>
        </authorList>
    </citation>
    <scope>NUCLEOTIDE SEQUENCE</scope>
    <source>
        <strain evidence="2">CCMP1510</strain>
    </source>
</reference>
<dbReference type="EMBL" id="HBIJ01022972">
    <property type="protein sequence ID" value="CAE0374264.1"/>
    <property type="molecule type" value="Transcribed_RNA"/>
</dbReference>
<evidence type="ECO:0000256" key="1">
    <source>
        <dbReference type="SAM" id="MobiDB-lite"/>
    </source>
</evidence>
<feature type="region of interest" description="Disordered" evidence="1">
    <location>
        <begin position="1"/>
        <end position="39"/>
    </location>
</feature>
<organism evidence="2">
    <name type="scientific">Aureoumbra lagunensis</name>
    <dbReference type="NCBI Taxonomy" id="44058"/>
    <lineage>
        <taxon>Eukaryota</taxon>
        <taxon>Sar</taxon>
        <taxon>Stramenopiles</taxon>
        <taxon>Ochrophyta</taxon>
        <taxon>Pelagophyceae</taxon>
        <taxon>Pelagomonadales</taxon>
        <taxon>Aureoumbra</taxon>
    </lineage>
</organism>
<evidence type="ECO:0000313" key="2">
    <source>
        <dbReference type="EMBL" id="CAE0374264.1"/>
    </source>
</evidence>
<accession>A0A7S3K6H4</accession>
<protein>
    <submittedName>
        <fullName evidence="2">Uncharacterized protein</fullName>
    </submittedName>
</protein>
<name>A0A7S3K6H4_9STRA</name>